<dbReference type="Proteomes" id="UP000886595">
    <property type="component" value="Unassembled WGS sequence"/>
</dbReference>
<sequence>MREKAQDAQTYDVEDSESEPEPDKEAHDGATKAESPMVAYLEQMFTKRLDAMQSMVERLLGEEMSFMKSGMSERAALWHSSLRSTADSRVTGFHRFILIPRRFRPVSGGGEEVDRPADVFGASLSGNFDFGL</sequence>
<evidence type="ECO:0000313" key="3">
    <source>
        <dbReference type="Proteomes" id="UP000886595"/>
    </source>
</evidence>
<evidence type="ECO:0000313" key="2">
    <source>
        <dbReference type="EMBL" id="KAG2266357.1"/>
    </source>
</evidence>
<name>A0A8X7U588_BRACI</name>
<reference evidence="2 3" key="1">
    <citation type="submission" date="2020-02" db="EMBL/GenBank/DDBJ databases">
        <authorList>
            <person name="Ma Q."/>
            <person name="Huang Y."/>
            <person name="Song X."/>
            <person name="Pei D."/>
        </authorList>
    </citation>
    <scope>NUCLEOTIDE SEQUENCE [LARGE SCALE GENOMIC DNA]</scope>
    <source>
        <strain evidence="2">Sxm20200214</strain>
        <tissue evidence="2">Leaf</tissue>
    </source>
</reference>
<evidence type="ECO:0000256" key="1">
    <source>
        <dbReference type="SAM" id="MobiDB-lite"/>
    </source>
</evidence>
<accession>A0A8X7U588</accession>
<dbReference type="AlphaFoldDB" id="A0A8X7U588"/>
<gene>
    <name evidence="2" type="ORF">Bca52824_073436</name>
</gene>
<organism evidence="2 3">
    <name type="scientific">Brassica carinata</name>
    <name type="common">Ethiopian mustard</name>
    <name type="synonym">Abyssinian cabbage</name>
    <dbReference type="NCBI Taxonomy" id="52824"/>
    <lineage>
        <taxon>Eukaryota</taxon>
        <taxon>Viridiplantae</taxon>
        <taxon>Streptophyta</taxon>
        <taxon>Embryophyta</taxon>
        <taxon>Tracheophyta</taxon>
        <taxon>Spermatophyta</taxon>
        <taxon>Magnoliopsida</taxon>
        <taxon>eudicotyledons</taxon>
        <taxon>Gunneridae</taxon>
        <taxon>Pentapetalae</taxon>
        <taxon>rosids</taxon>
        <taxon>malvids</taxon>
        <taxon>Brassicales</taxon>
        <taxon>Brassicaceae</taxon>
        <taxon>Brassiceae</taxon>
        <taxon>Brassica</taxon>
    </lineage>
</organism>
<feature type="region of interest" description="Disordered" evidence="1">
    <location>
        <begin position="1"/>
        <end position="35"/>
    </location>
</feature>
<proteinExistence type="predicted"/>
<protein>
    <submittedName>
        <fullName evidence="2">Uncharacterized protein</fullName>
    </submittedName>
</protein>
<feature type="compositionally biased region" description="Basic and acidic residues" evidence="1">
    <location>
        <begin position="21"/>
        <end position="31"/>
    </location>
</feature>
<dbReference type="EMBL" id="JAAMPC010000014">
    <property type="protein sequence ID" value="KAG2266357.1"/>
    <property type="molecule type" value="Genomic_DNA"/>
</dbReference>
<keyword evidence="3" id="KW-1185">Reference proteome</keyword>
<comment type="caution">
    <text evidence="2">The sequence shown here is derived from an EMBL/GenBank/DDBJ whole genome shotgun (WGS) entry which is preliminary data.</text>
</comment>